<keyword evidence="4" id="KW-1185">Reference proteome</keyword>
<dbReference type="PROSITE" id="PS51704">
    <property type="entry name" value="GP_PDE"/>
    <property type="match status" value="1"/>
</dbReference>
<gene>
    <name evidence="3" type="ORF">O4J56_31330</name>
</gene>
<comment type="caution">
    <text evidence="3">The sequence shown here is derived from an EMBL/GenBank/DDBJ whole genome shotgun (WGS) entry which is preliminary data.</text>
</comment>
<evidence type="ECO:0000313" key="3">
    <source>
        <dbReference type="EMBL" id="MDA2815176.1"/>
    </source>
</evidence>
<proteinExistence type="predicted"/>
<evidence type="ECO:0000256" key="1">
    <source>
        <dbReference type="SAM" id="MobiDB-lite"/>
    </source>
</evidence>
<dbReference type="Gene3D" id="3.20.20.190">
    <property type="entry name" value="Phosphatidylinositol (PI) phosphodiesterase"/>
    <property type="match status" value="1"/>
</dbReference>
<dbReference type="PANTHER" id="PTHR43805">
    <property type="entry name" value="GLYCEROPHOSPHORYL DIESTER PHOSPHODIESTERASE"/>
    <property type="match status" value="1"/>
</dbReference>
<reference evidence="3 4" key="1">
    <citation type="submission" date="2023-01" db="EMBL/GenBank/DDBJ databases">
        <title>Draft genome sequence of Nocardiopsis sp. RSe5-2 isolated from halophytes.</title>
        <authorList>
            <person name="Duangmal K."/>
            <person name="Chantavorakit T."/>
        </authorList>
    </citation>
    <scope>NUCLEOTIDE SEQUENCE [LARGE SCALE GENOMIC DNA]</scope>
    <source>
        <strain evidence="3 4">RSe5-2</strain>
    </source>
</reference>
<dbReference type="Pfam" id="PF03009">
    <property type="entry name" value="GDPD"/>
    <property type="match status" value="1"/>
</dbReference>
<dbReference type="RefSeq" id="WP_270690804.1">
    <property type="nucleotide sequence ID" value="NZ_JAQFWQ010000179.1"/>
</dbReference>
<name>A0ABT4UE01_9ACTN</name>
<dbReference type="CDD" id="cd08561">
    <property type="entry name" value="GDPD_cytoplasmic_ScUgpQ2_like"/>
    <property type="match status" value="1"/>
</dbReference>
<dbReference type="SUPFAM" id="SSF51695">
    <property type="entry name" value="PLC-like phosphodiesterases"/>
    <property type="match status" value="1"/>
</dbReference>
<protein>
    <submittedName>
        <fullName evidence="3">Glycerophosphodiester phosphodiesterase</fullName>
    </submittedName>
</protein>
<dbReference type="PANTHER" id="PTHR43805:SF1">
    <property type="entry name" value="GP-PDE DOMAIN-CONTAINING PROTEIN"/>
    <property type="match status" value="1"/>
</dbReference>
<dbReference type="InterPro" id="IPR017946">
    <property type="entry name" value="PLC-like_Pdiesterase_TIM-brl"/>
</dbReference>
<dbReference type="EMBL" id="JAQFWQ010000179">
    <property type="protein sequence ID" value="MDA2815176.1"/>
    <property type="molecule type" value="Genomic_DNA"/>
</dbReference>
<accession>A0ABT4UE01</accession>
<sequence length="288" mass="31238">MNHRYLDLPAPIGLAHRGGWLRDASGNVRTELENTAAAFQHAVDLGYRYLETDVHATRDGVLVAFHDDTLDRATDREGAIADLPYAEVGRARVGGSEPVPVMEELLDAWPRARFNIDVKSDAAVEPLADVLRRTGAWDRVCLGSFDQRRLDRVRRLVGPRVATSCGPVDVARLRVASLQAVLRPLARRGVQAVQIPTRMHGFPVLSRDLIATAHRLGMQVHVWTVNDTGVMERLLDAGVDGIVTDNTTGLRDVLAARGAWPPPPGGDATGPTSPTAPVAADQDGPRTR</sequence>
<dbReference type="InterPro" id="IPR030395">
    <property type="entry name" value="GP_PDE_dom"/>
</dbReference>
<dbReference type="Proteomes" id="UP001527866">
    <property type="component" value="Unassembled WGS sequence"/>
</dbReference>
<evidence type="ECO:0000313" key="4">
    <source>
        <dbReference type="Proteomes" id="UP001527866"/>
    </source>
</evidence>
<feature type="domain" description="GP-PDE" evidence="2">
    <location>
        <begin position="11"/>
        <end position="254"/>
    </location>
</feature>
<evidence type="ECO:0000259" key="2">
    <source>
        <dbReference type="PROSITE" id="PS51704"/>
    </source>
</evidence>
<feature type="region of interest" description="Disordered" evidence="1">
    <location>
        <begin position="256"/>
        <end position="288"/>
    </location>
</feature>
<organism evidence="3 4">
    <name type="scientific">Nocardiopsis endophytica</name>
    <dbReference type="NCBI Taxonomy" id="3018445"/>
    <lineage>
        <taxon>Bacteria</taxon>
        <taxon>Bacillati</taxon>
        <taxon>Actinomycetota</taxon>
        <taxon>Actinomycetes</taxon>
        <taxon>Streptosporangiales</taxon>
        <taxon>Nocardiopsidaceae</taxon>
        <taxon>Nocardiopsis</taxon>
    </lineage>
</organism>